<reference evidence="2" key="1">
    <citation type="submission" date="2022-11" db="EMBL/GenBank/DDBJ databases">
        <authorList>
            <person name="Scott C."/>
            <person name="Bruce N."/>
        </authorList>
    </citation>
    <scope>NUCLEOTIDE SEQUENCE</scope>
</reference>
<gene>
    <name evidence="2" type="ORF">PPNO1_LOCUS5684</name>
</gene>
<evidence type="ECO:0000256" key="1">
    <source>
        <dbReference type="ARBA" id="ARBA00038414"/>
    </source>
</evidence>
<keyword evidence="3" id="KW-1185">Reference proteome</keyword>
<dbReference type="Gene3D" id="3.40.50.12500">
    <property type="match status" value="1"/>
</dbReference>
<sequence>MALITMTGGLHIFTCPEPQTPLTSLEGIAESARLCFPHILPYFDTHDAFLVACFSRHPLVGKLQAEINQRKAKSRAQAVTGIFEASVTTAMTIAGAVPHKKWGVISTEYSWRPWTDEAVGDFLGVAEPRKTMGRYLGCETIGVQAEELEGKDHLFLEIAVETALKTLLQGEDVSVSGAPAIILGCAGLGLLEGAIKKCSKEVLGEECGTELVIVDGVKVGIGSLITLIRGLA</sequence>
<dbReference type="OrthoDB" id="412018at2759"/>
<dbReference type="PANTHER" id="PTHR28047">
    <property type="entry name" value="PROTEIN DCG1"/>
    <property type="match status" value="1"/>
</dbReference>
<dbReference type="AlphaFoldDB" id="A0A9P1H662"/>
<proteinExistence type="inferred from homology"/>
<dbReference type="InterPro" id="IPR015942">
    <property type="entry name" value="Asp/Glu/hydantoin_racemase"/>
</dbReference>
<comment type="caution">
    <text evidence="2">The sequence shown here is derived from an EMBL/GenBank/DDBJ whole genome shotgun (WGS) entry which is preliminary data.</text>
</comment>
<dbReference type="InterPro" id="IPR053714">
    <property type="entry name" value="Iso_Racemase_Enz_sf"/>
</dbReference>
<protein>
    <recommendedName>
        <fullName evidence="4">Hydantoin racemase</fullName>
    </recommendedName>
</protein>
<dbReference type="GO" id="GO:0047661">
    <property type="term" value="F:amino-acid racemase activity"/>
    <property type="evidence" value="ECO:0007669"/>
    <property type="project" value="InterPro"/>
</dbReference>
<evidence type="ECO:0000313" key="2">
    <source>
        <dbReference type="EMBL" id="CAI4216014.1"/>
    </source>
</evidence>
<accession>A0A9P1H662</accession>
<dbReference type="EMBL" id="CALLCH030000014">
    <property type="protein sequence ID" value="CAI4216014.1"/>
    <property type="molecule type" value="Genomic_DNA"/>
</dbReference>
<evidence type="ECO:0008006" key="4">
    <source>
        <dbReference type="Google" id="ProtNLM"/>
    </source>
</evidence>
<dbReference type="PANTHER" id="PTHR28047:SF5">
    <property type="entry name" value="PROTEIN DCG1"/>
    <property type="match status" value="1"/>
</dbReference>
<name>A0A9P1H662_9PEZI</name>
<comment type="similarity">
    <text evidence="1">Belongs to the HyuE racemase family.</text>
</comment>
<dbReference type="Pfam" id="PF01177">
    <property type="entry name" value="Asp_Glu_race"/>
    <property type="match status" value="1"/>
</dbReference>
<dbReference type="InterPro" id="IPR052186">
    <property type="entry name" value="Hydantoin_racemase-like"/>
</dbReference>
<dbReference type="Proteomes" id="UP000838763">
    <property type="component" value="Unassembled WGS sequence"/>
</dbReference>
<evidence type="ECO:0000313" key="3">
    <source>
        <dbReference type="Proteomes" id="UP000838763"/>
    </source>
</evidence>
<organism evidence="2 3">
    <name type="scientific">Parascedosporium putredinis</name>
    <dbReference type="NCBI Taxonomy" id="1442378"/>
    <lineage>
        <taxon>Eukaryota</taxon>
        <taxon>Fungi</taxon>
        <taxon>Dikarya</taxon>
        <taxon>Ascomycota</taxon>
        <taxon>Pezizomycotina</taxon>
        <taxon>Sordariomycetes</taxon>
        <taxon>Hypocreomycetidae</taxon>
        <taxon>Microascales</taxon>
        <taxon>Microascaceae</taxon>
        <taxon>Parascedosporium</taxon>
    </lineage>
</organism>